<protein>
    <submittedName>
        <fullName evidence="1">Uncharacterized protein</fullName>
    </submittedName>
</protein>
<proteinExistence type="predicted"/>
<name>A0A0F8YN25_9ZZZZ</name>
<sequence length="57" mass="6385">MIIRSLRRMKPTKKMCEHGDNQGHCELCGNAICIDCGIFIMDASELFLCPSCYDKGS</sequence>
<gene>
    <name evidence="1" type="ORF">LCGC14_2799550</name>
</gene>
<dbReference type="EMBL" id="LAZR01052495">
    <property type="protein sequence ID" value="KKK82823.1"/>
    <property type="molecule type" value="Genomic_DNA"/>
</dbReference>
<accession>A0A0F8YN25</accession>
<organism evidence="1">
    <name type="scientific">marine sediment metagenome</name>
    <dbReference type="NCBI Taxonomy" id="412755"/>
    <lineage>
        <taxon>unclassified sequences</taxon>
        <taxon>metagenomes</taxon>
        <taxon>ecological metagenomes</taxon>
    </lineage>
</organism>
<reference evidence="1" key="1">
    <citation type="journal article" date="2015" name="Nature">
        <title>Complex archaea that bridge the gap between prokaryotes and eukaryotes.</title>
        <authorList>
            <person name="Spang A."/>
            <person name="Saw J.H."/>
            <person name="Jorgensen S.L."/>
            <person name="Zaremba-Niedzwiedzka K."/>
            <person name="Martijn J."/>
            <person name="Lind A.E."/>
            <person name="van Eijk R."/>
            <person name="Schleper C."/>
            <person name="Guy L."/>
            <person name="Ettema T.J."/>
        </authorList>
    </citation>
    <scope>NUCLEOTIDE SEQUENCE</scope>
</reference>
<dbReference type="AlphaFoldDB" id="A0A0F8YN25"/>
<evidence type="ECO:0000313" key="1">
    <source>
        <dbReference type="EMBL" id="KKK82823.1"/>
    </source>
</evidence>
<comment type="caution">
    <text evidence="1">The sequence shown here is derived from an EMBL/GenBank/DDBJ whole genome shotgun (WGS) entry which is preliminary data.</text>
</comment>